<sequence length="68" mass="7160">MLDRLTAEQRHLALLLIGAALAWLSTELPGLDVDPLSASLIGALATAALAYLTPLTKQYGVGKTDKID</sequence>
<name>A0A6J5SPN9_9CAUD</name>
<evidence type="ECO:0000256" key="1">
    <source>
        <dbReference type="SAM" id="Phobius"/>
    </source>
</evidence>
<keyword evidence="1" id="KW-0472">Membrane</keyword>
<feature type="transmembrane region" description="Helical" evidence="1">
    <location>
        <begin position="36"/>
        <end position="53"/>
    </location>
</feature>
<dbReference type="EMBL" id="LR797439">
    <property type="protein sequence ID" value="CAB4217086.1"/>
    <property type="molecule type" value="Genomic_DNA"/>
</dbReference>
<evidence type="ECO:0000313" key="3">
    <source>
        <dbReference type="EMBL" id="CAB4217086.1"/>
    </source>
</evidence>
<accession>A0A6J5SPN9</accession>
<organism evidence="3">
    <name type="scientific">uncultured Caudovirales phage</name>
    <dbReference type="NCBI Taxonomy" id="2100421"/>
    <lineage>
        <taxon>Viruses</taxon>
        <taxon>Duplodnaviria</taxon>
        <taxon>Heunggongvirae</taxon>
        <taxon>Uroviricota</taxon>
        <taxon>Caudoviricetes</taxon>
        <taxon>Peduoviridae</taxon>
        <taxon>Maltschvirus</taxon>
        <taxon>Maltschvirus maltsch</taxon>
    </lineage>
</organism>
<gene>
    <name evidence="2" type="ORF">UFOVP1143_19</name>
    <name evidence="3" type="ORF">UFOVP1504_13</name>
</gene>
<protein>
    <submittedName>
        <fullName evidence="3">Uncharacterized protein</fullName>
    </submittedName>
</protein>
<dbReference type="EMBL" id="LR797083">
    <property type="protein sequence ID" value="CAB4185963.1"/>
    <property type="molecule type" value="Genomic_DNA"/>
</dbReference>
<feature type="transmembrane region" description="Helical" evidence="1">
    <location>
        <begin position="12"/>
        <end position="30"/>
    </location>
</feature>
<keyword evidence="1" id="KW-0812">Transmembrane</keyword>
<evidence type="ECO:0000313" key="2">
    <source>
        <dbReference type="EMBL" id="CAB4185963.1"/>
    </source>
</evidence>
<reference evidence="3" key="1">
    <citation type="submission" date="2020-05" db="EMBL/GenBank/DDBJ databases">
        <authorList>
            <person name="Chiriac C."/>
            <person name="Salcher M."/>
            <person name="Ghai R."/>
            <person name="Kavagutti S V."/>
        </authorList>
    </citation>
    <scope>NUCLEOTIDE SEQUENCE</scope>
</reference>
<keyword evidence="1" id="KW-1133">Transmembrane helix</keyword>
<proteinExistence type="predicted"/>